<reference evidence="1 2" key="1">
    <citation type="journal article" date="2019" name="Sci. Rep.">
        <title>A high-quality genome of Eragrostis curvula grass provides insights into Poaceae evolution and supports new strategies to enhance forage quality.</title>
        <authorList>
            <person name="Carballo J."/>
            <person name="Santos B.A.C.M."/>
            <person name="Zappacosta D."/>
            <person name="Garbus I."/>
            <person name="Selva J.P."/>
            <person name="Gallo C.A."/>
            <person name="Diaz A."/>
            <person name="Albertini E."/>
            <person name="Caccamo M."/>
            <person name="Echenique V."/>
        </authorList>
    </citation>
    <scope>NUCLEOTIDE SEQUENCE [LARGE SCALE GENOMIC DNA]</scope>
    <source>
        <strain evidence="2">cv. Victoria</strain>
        <tissue evidence="1">Leaf</tissue>
    </source>
</reference>
<organism evidence="1 2">
    <name type="scientific">Eragrostis curvula</name>
    <name type="common">weeping love grass</name>
    <dbReference type="NCBI Taxonomy" id="38414"/>
    <lineage>
        <taxon>Eukaryota</taxon>
        <taxon>Viridiplantae</taxon>
        <taxon>Streptophyta</taxon>
        <taxon>Embryophyta</taxon>
        <taxon>Tracheophyta</taxon>
        <taxon>Spermatophyta</taxon>
        <taxon>Magnoliopsida</taxon>
        <taxon>Liliopsida</taxon>
        <taxon>Poales</taxon>
        <taxon>Poaceae</taxon>
        <taxon>PACMAD clade</taxon>
        <taxon>Chloridoideae</taxon>
        <taxon>Eragrostideae</taxon>
        <taxon>Eragrostidinae</taxon>
        <taxon>Eragrostis</taxon>
    </lineage>
</organism>
<dbReference type="Gramene" id="TVT98485">
    <property type="protein sequence ID" value="TVT98485"/>
    <property type="gene ID" value="EJB05_56213"/>
</dbReference>
<dbReference type="EMBL" id="RWGY01000853">
    <property type="protein sequence ID" value="TVT98485.1"/>
    <property type="molecule type" value="Genomic_DNA"/>
</dbReference>
<name>A0A5J9SIS9_9POAL</name>
<protein>
    <submittedName>
        <fullName evidence="1">Uncharacterized protein</fullName>
    </submittedName>
</protein>
<sequence>MGGVDLSGAERLIFCYFNQMEMLACMESTTLNSYWLQTSNDQNSIIIKARASSTSLEARVSLKARVPPNHPALRGGGAY</sequence>
<evidence type="ECO:0000313" key="2">
    <source>
        <dbReference type="Proteomes" id="UP000324897"/>
    </source>
</evidence>
<evidence type="ECO:0000313" key="1">
    <source>
        <dbReference type="EMBL" id="TVT98485.1"/>
    </source>
</evidence>
<keyword evidence="2" id="KW-1185">Reference proteome</keyword>
<proteinExistence type="predicted"/>
<gene>
    <name evidence="1" type="ORF">EJB05_56213</name>
</gene>
<dbReference type="AlphaFoldDB" id="A0A5J9SIS9"/>
<dbReference type="Proteomes" id="UP000324897">
    <property type="component" value="Unassembled WGS sequence"/>
</dbReference>
<accession>A0A5J9SIS9</accession>
<comment type="caution">
    <text evidence="1">The sequence shown here is derived from an EMBL/GenBank/DDBJ whole genome shotgun (WGS) entry which is preliminary data.</text>
</comment>